<dbReference type="RefSeq" id="WP_133297176.1">
    <property type="nucleotide sequence ID" value="NZ_QMDL01000005.1"/>
</dbReference>
<organism evidence="1 2">
    <name type="scientific">Marinobacter litoralis</name>
    <dbReference type="NCBI Taxonomy" id="187981"/>
    <lineage>
        <taxon>Bacteria</taxon>
        <taxon>Pseudomonadati</taxon>
        <taxon>Pseudomonadota</taxon>
        <taxon>Gammaproteobacteria</taxon>
        <taxon>Pseudomonadales</taxon>
        <taxon>Marinobacteraceae</taxon>
        <taxon>Marinobacter</taxon>
    </lineage>
</organism>
<evidence type="ECO:0008006" key="3">
    <source>
        <dbReference type="Google" id="ProtNLM"/>
    </source>
</evidence>
<dbReference type="InterPro" id="IPR011009">
    <property type="entry name" value="Kinase-like_dom_sf"/>
</dbReference>
<dbReference type="SUPFAM" id="SSF56112">
    <property type="entry name" value="Protein kinase-like (PK-like)"/>
    <property type="match status" value="1"/>
</dbReference>
<reference evidence="1 2" key="1">
    <citation type="submission" date="2018-08" db="EMBL/GenBank/DDBJ databases">
        <title>Whole Genome Sequence of the Moderate Halophilic Marine Bacterium Marinobacter litoralis Sw-45.</title>
        <authorList>
            <person name="Musa H."/>
        </authorList>
    </citation>
    <scope>NUCLEOTIDE SEQUENCE [LARGE SCALE GENOMIC DNA]</scope>
    <source>
        <strain evidence="1 2">Sw-45</strain>
    </source>
</reference>
<protein>
    <recommendedName>
        <fullName evidence="3">Lipopolysaccharide core heptose(I) kinase RfaP</fullName>
    </recommendedName>
</protein>
<sequence>MVDTMCSGVRELTHQGWSLKSRLSIEESQGLLESVLTGAIERQHVFRDNWRTLSAKVAFGDQVLILKVPRARNKRRWERLLTRFRGSDSVRHFRQLHFMRELGFQAPEPVLAGELKQGGAVIDSFVLYRFVEGIPPSHEHSEVVLGTLLALHDKGYVRNDPQLANFLLTDMGVCFIDFRLKKPRFFRLLSMNREVVQFLKSCSAPESIVPEHVRASIWFRIAKRFDAFGAAVKRWKKSLRRRKRSERA</sequence>
<dbReference type="OrthoDB" id="9795390at2"/>
<keyword evidence="2" id="KW-1185">Reference proteome</keyword>
<gene>
    <name evidence="1" type="ORF">DOQ08_03058</name>
</gene>
<dbReference type="AlphaFoldDB" id="A0A3M2R9A7"/>
<name>A0A3M2R9A7_9GAMM</name>
<dbReference type="Proteomes" id="UP000265903">
    <property type="component" value="Unassembled WGS sequence"/>
</dbReference>
<evidence type="ECO:0000313" key="2">
    <source>
        <dbReference type="Proteomes" id="UP000265903"/>
    </source>
</evidence>
<accession>A0A3M2R9A7</accession>
<proteinExistence type="predicted"/>
<dbReference type="EMBL" id="QMDL01000005">
    <property type="protein sequence ID" value="RMJ01779.1"/>
    <property type="molecule type" value="Genomic_DNA"/>
</dbReference>
<evidence type="ECO:0000313" key="1">
    <source>
        <dbReference type="EMBL" id="RMJ01779.1"/>
    </source>
</evidence>
<comment type="caution">
    <text evidence="1">The sequence shown here is derived from an EMBL/GenBank/DDBJ whole genome shotgun (WGS) entry which is preliminary data.</text>
</comment>